<dbReference type="EMBL" id="LAZR01000254">
    <property type="protein sequence ID" value="KKN78951.1"/>
    <property type="molecule type" value="Genomic_DNA"/>
</dbReference>
<protein>
    <submittedName>
        <fullName evidence="1">Uncharacterized protein</fullName>
    </submittedName>
</protein>
<gene>
    <name evidence="1" type="ORF">LCGC14_0344270</name>
</gene>
<name>A0A0F9VZW5_9ZZZZ</name>
<sequence length="48" mass="5797">MSGHMGITYRYHRFTLAAVICLFRGHRWLAYDLYLEKCLRCCKEKRVS</sequence>
<comment type="caution">
    <text evidence="1">The sequence shown here is derived from an EMBL/GenBank/DDBJ whole genome shotgun (WGS) entry which is preliminary data.</text>
</comment>
<accession>A0A0F9VZW5</accession>
<evidence type="ECO:0000313" key="1">
    <source>
        <dbReference type="EMBL" id="KKN78951.1"/>
    </source>
</evidence>
<dbReference type="AlphaFoldDB" id="A0A0F9VZW5"/>
<reference evidence="1" key="1">
    <citation type="journal article" date="2015" name="Nature">
        <title>Complex archaea that bridge the gap between prokaryotes and eukaryotes.</title>
        <authorList>
            <person name="Spang A."/>
            <person name="Saw J.H."/>
            <person name="Jorgensen S.L."/>
            <person name="Zaremba-Niedzwiedzka K."/>
            <person name="Martijn J."/>
            <person name="Lind A.E."/>
            <person name="van Eijk R."/>
            <person name="Schleper C."/>
            <person name="Guy L."/>
            <person name="Ettema T.J."/>
        </authorList>
    </citation>
    <scope>NUCLEOTIDE SEQUENCE</scope>
</reference>
<proteinExistence type="predicted"/>
<organism evidence="1">
    <name type="scientific">marine sediment metagenome</name>
    <dbReference type="NCBI Taxonomy" id="412755"/>
    <lineage>
        <taxon>unclassified sequences</taxon>
        <taxon>metagenomes</taxon>
        <taxon>ecological metagenomes</taxon>
    </lineage>
</organism>